<sequence>MNVIDLHVHSNCSDGTLSPAELAAYALKKKLAAIALTDHDTIDGLEELFSAANGTGLEVISGIEFSTEFHGKDVHIVGLDFDYKLPEFCRQLTRFQNSRDIRNEKMIQLLRKEGIDITWEAMETEYPDAVWTRAHFGKFLLEHGYVKEISEAFSRYLGDDACCFIPREKVTPAQAVRLIRLAGGIPILAHPMLYHLDEASMDELITGLKKEGLIGIEALYSTYSAEDEAHVRMLAERHGLCLSGGSDFHGSTKPNIDLGVGKGNLKVPYTFLEELRIACCREQEAKG</sequence>
<name>A0AC61R4M5_9FIRM</name>
<reference evidence="1" key="1">
    <citation type="submission" date="2019-04" db="EMBL/GenBank/DDBJ databases">
        <title>Microbes associate with the intestines of laboratory mice.</title>
        <authorList>
            <person name="Navarre W."/>
            <person name="Wong E."/>
            <person name="Huang K."/>
            <person name="Tropini C."/>
            <person name="Ng K."/>
            <person name="Yu B."/>
        </authorList>
    </citation>
    <scope>NUCLEOTIDE SEQUENCE</scope>
    <source>
        <strain evidence="1">NM72_1-8</strain>
    </source>
</reference>
<evidence type="ECO:0000313" key="1">
    <source>
        <dbReference type="EMBL" id="TGY00629.1"/>
    </source>
</evidence>
<dbReference type="Proteomes" id="UP000307720">
    <property type="component" value="Unassembled WGS sequence"/>
</dbReference>
<accession>A0AC61R4M5</accession>
<evidence type="ECO:0000313" key="2">
    <source>
        <dbReference type="Proteomes" id="UP000307720"/>
    </source>
</evidence>
<organism evidence="1 2">
    <name type="scientific">Hominisplanchenecus murintestinalis</name>
    <dbReference type="NCBI Taxonomy" id="2941517"/>
    <lineage>
        <taxon>Bacteria</taxon>
        <taxon>Bacillati</taxon>
        <taxon>Bacillota</taxon>
        <taxon>Clostridia</taxon>
        <taxon>Lachnospirales</taxon>
        <taxon>Lachnospiraceae</taxon>
        <taxon>Hominisplanchenecus</taxon>
    </lineage>
</organism>
<dbReference type="EMBL" id="SRZB01000001">
    <property type="protein sequence ID" value="TGY00629.1"/>
    <property type="molecule type" value="Genomic_DNA"/>
</dbReference>
<gene>
    <name evidence="1" type="ORF">E5357_00150</name>
</gene>
<comment type="caution">
    <text evidence="1">The sequence shown here is derived from an EMBL/GenBank/DDBJ whole genome shotgun (WGS) entry which is preliminary data.</text>
</comment>
<proteinExistence type="predicted"/>
<keyword evidence="2" id="KW-1185">Reference proteome</keyword>
<protein>
    <submittedName>
        <fullName evidence="1">PHP domain-containing protein</fullName>
    </submittedName>
</protein>